<comment type="caution">
    <text evidence="10">The sequence shown here is derived from an EMBL/GenBank/DDBJ whole genome shotgun (WGS) entry which is preliminary data.</text>
</comment>
<dbReference type="GO" id="GO:0022857">
    <property type="term" value="F:transmembrane transporter activity"/>
    <property type="evidence" value="ECO:0007669"/>
    <property type="project" value="InterPro"/>
</dbReference>
<feature type="transmembrane region" description="Helical" evidence="8">
    <location>
        <begin position="404"/>
        <end position="422"/>
    </location>
</feature>
<proteinExistence type="predicted"/>
<evidence type="ECO:0000256" key="7">
    <source>
        <dbReference type="SAM" id="MobiDB-lite"/>
    </source>
</evidence>
<feature type="transmembrane region" description="Helical" evidence="8">
    <location>
        <begin position="54"/>
        <end position="76"/>
    </location>
</feature>
<dbReference type="PANTHER" id="PTHR23517">
    <property type="entry name" value="RESISTANCE PROTEIN MDTM, PUTATIVE-RELATED-RELATED"/>
    <property type="match status" value="1"/>
</dbReference>
<dbReference type="Proteomes" id="UP000282674">
    <property type="component" value="Unassembled WGS sequence"/>
</dbReference>
<evidence type="ECO:0000256" key="6">
    <source>
        <dbReference type="ARBA" id="ARBA00023136"/>
    </source>
</evidence>
<keyword evidence="6 8" id="KW-0472">Membrane</keyword>
<reference evidence="10 11" key="1">
    <citation type="submission" date="2018-10" db="EMBL/GenBank/DDBJ databases">
        <title>Isolation from soil.</title>
        <authorList>
            <person name="Hu J."/>
        </authorList>
    </citation>
    <scope>NUCLEOTIDE SEQUENCE [LARGE SCALE GENOMIC DNA]</scope>
    <source>
        <strain evidence="10 11">NEAU-Ht49</strain>
    </source>
</reference>
<name>A0A3M2M4H0_9ACTN</name>
<dbReference type="PROSITE" id="PS50850">
    <property type="entry name" value="MFS"/>
    <property type="match status" value="1"/>
</dbReference>
<evidence type="ECO:0000256" key="8">
    <source>
        <dbReference type="SAM" id="Phobius"/>
    </source>
</evidence>
<feature type="domain" description="Major facilitator superfamily (MFS) profile" evidence="9">
    <location>
        <begin position="51"/>
        <end position="428"/>
    </location>
</feature>
<protein>
    <submittedName>
        <fullName evidence="10">MFS transporter</fullName>
    </submittedName>
</protein>
<evidence type="ECO:0000256" key="5">
    <source>
        <dbReference type="ARBA" id="ARBA00022989"/>
    </source>
</evidence>
<sequence>MRQRPGCRGGRRDPDTGGRRSMNQDESAASSAASDEDATGAVATWGSVPRAVRAVIFGIFVNRLGGFLQAFLVLFLMHTGYDAARAGIALGCNGAGAIAGILASAWLVDRAGMRRAVAGSMALTAVLTAGVLAATSYGFVLVVVTALGTTSQIYRPASAQLLSTRVPARRQIMVFAMYRLAQNLGTTAAPLLGAALVAASYPLLFWVEAAAALACAAITWWALPADPPTATRATVQPGIGGGYLVMVRDVRFTGFLLGMLVYAAVYVQYVSVLPLAVQAAGWSTNVYAALISVNGAMVITCELWVTRRVQHWGRRAAALCGIALVSAGLACYALPLGIAGLVLATVVWSLGETVCSPTMVAYPARAAQPDLVGRYLGASQAVFGVGTALGPTIGVLLWEGIGSGSWPVFGIAGLLAAAGVVLGMREDHAELRAVAPQGAA</sequence>
<dbReference type="Pfam" id="PF07690">
    <property type="entry name" value="MFS_1"/>
    <property type="match status" value="1"/>
</dbReference>
<comment type="subcellular location">
    <subcellularLocation>
        <location evidence="1">Cell membrane</location>
        <topology evidence="1">Multi-pass membrane protein</topology>
    </subcellularLocation>
</comment>
<keyword evidence="4 8" id="KW-0812">Transmembrane</keyword>
<dbReference type="InterPro" id="IPR020846">
    <property type="entry name" value="MFS_dom"/>
</dbReference>
<dbReference type="GO" id="GO:0005886">
    <property type="term" value="C:plasma membrane"/>
    <property type="evidence" value="ECO:0007669"/>
    <property type="project" value="UniProtKB-SubCell"/>
</dbReference>
<evidence type="ECO:0000256" key="4">
    <source>
        <dbReference type="ARBA" id="ARBA00022692"/>
    </source>
</evidence>
<keyword evidence="2" id="KW-0813">Transport</keyword>
<feature type="transmembrane region" description="Helical" evidence="8">
    <location>
        <begin position="120"/>
        <end position="151"/>
    </location>
</feature>
<feature type="transmembrane region" description="Helical" evidence="8">
    <location>
        <begin position="255"/>
        <end position="280"/>
    </location>
</feature>
<dbReference type="InterPro" id="IPR011701">
    <property type="entry name" value="MFS"/>
</dbReference>
<dbReference type="EMBL" id="RFFG01000022">
    <property type="protein sequence ID" value="RMI43940.1"/>
    <property type="molecule type" value="Genomic_DNA"/>
</dbReference>
<accession>A0A3M2M4H0</accession>
<keyword evidence="11" id="KW-1185">Reference proteome</keyword>
<dbReference type="InterPro" id="IPR036259">
    <property type="entry name" value="MFS_trans_sf"/>
</dbReference>
<dbReference type="AlphaFoldDB" id="A0A3M2M4H0"/>
<dbReference type="Gene3D" id="1.20.1250.20">
    <property type="entry name" value="MFS general substrate transporter like domains"/>
    <property type="match status" value="2"/>
</dbReference>
<dbReference type="SUPFAM" id="SSF103473">
    <property type="entry name" value="MFS general substrate transporter"/>
    <property type="match status" value="1"/>
</dbReference>
<evidence type="ECO:0000259" key="9">
    <source>
        <dbReference type="PROSITE" id="PS50850"/>
    </source>
</evidence>
<feature type="transmembrane region" description="Helical" evidence="8">
    <location>
        <begin position="172"/>
        <end position="197"/>
    </location>
</feature>
<feature type="region of interest" description="Disordered" evidence="7">
    <location>
        <begin position="1"/>
        <end position="35"/>
    </location>
</feature>
<keyword evidence="5 8" id="KW-1133">Transmembrane helix</keyword>
<evidence type="ECO:0000256" key="2">
    <source>
        <dbReference type="ARBA" id="ARBA00022448"/>
    </source>
</evidence>
<evidence type="ECO:0000313" key="11">
    <source>
        <dbReference type="Proteomes" id="UP000282674"/>
    </source>
</evidence>
<gene>
    <name evidence="10" type="ORF">EBO15_14675</name>
</gene>
<feature type="transmembrane region" description="Helical" evidence="8">
    <location>
        <begin position="88"/>
        <end position="108"/>
    </location>
</feature>
<dbReference type="InterPro" id="IPR050171">
    <property type="entry name" value="MFS_Transporters"/>
</dbReference>
<evidence type="ECO:0000256" key="3">
    <source>
        <dbReference type="ARBA" id="ARBA00022475"/>
    </source>
</evidence>
<evidence type="ECO:0000313" key="10">
    <source>
        <dbReference type="EMBL" id="RMI43940.1"/>
    </source>
</evidence>
<evidence type="ECO:0000256" key="1">
    <source>
        <dbReference type="ARBA" id="ARBA00004651"/>
    </source>
</evidence>
<feature type="transmembrane region" description="Helical" evidence="8">
    <location>
        <begin position="317"/>
        <end position="335"/>
    </location>
</feature>
<keyword evidence="3" id="KW-1003">Cell membrane</keyword>
<organism evidence="10 11">
    <name type="scientific">Actinomadura harenae</name>
    <dbReference type="NCBI Taxonomy" id="2483351"/>
    <lineage>
        <taxon>Bacteria</taxon>
        <taxon>Bacillati</taxon>
        <taxon>Actinomycetota</taxon>
        <taxon>Actinomycetes</taxon>
        <taxon>Streptosporangiales</taxon>
        <taxon>Thermomonosporaceae</taxon>
        <taxon>Actinomadura</taxon>
    </lineage>
</organism>
<feature type="transmembrane region" description="Helical" evidence="8">
    <location>
        <begin position="286"/>
        <end position="305"/>
    </location>
</feature>
<dbReference type="PANTHER" id="PTHR23517:SF2">
    <property type="entry name" value="MULTIDRUG RESISTANCE PROTEIN MDTH"/>
    <property type="match status" value="1"/>
</dbReference>
<feature type="transmembrane region" description="Helical" evidence="8">
    <location>
        <begin position="375"/>
        <end position="398"/>
    </location>
</feature>